<dbReference type="Gene3D" id="3.40.50.20">
    <property type="match status" value="1"/>
</dbReference>
<feature type="domain" description="ATP-grasp" evidence="2">
    <location>
        <begin position="115"/>
        <end position="313"/>
    </location>
</feature>
<protein>
    <submittedName>
        <fullName evidence="3">Carbamoyl-phosphate synthase large subunit</fullName>
    </submittedName>
</protein>
<reference evidence="4" key="1">
    <citation type="submission" date="2016-10" db="EMBL/GenBank/DDBJ databases">
        <authorList>
            <person name="Varghese N."/>
            <person name="Submissions S."/>
        </authorList>
    </citation>
    <scope>NUCLEOTIDE SEQUENCE [LARGE SCALE GENOMIC DNA]</scope>
    <source>
        <strain evidence="4">CGMCC 4.5579</strain>
    </source>
</reference>
<evidence type="ECO:0000256" key="1">
    <source>
        <dbReference type="PROSITE-ProRule" id="PRU00409"/>
    </source>
</evidence>
<keyword evidence="1" id="KW-0067">ATP-binding</keyword>
<keyword evidence="1" id="KW-0547">Nucleotide-binding</keyword>
<dbReference type="SUPFAM" id="SSF56059">
    <property type="entry name" value="Glutathione synthetase ATP-binding domain-like"/>
    <property type="match status" value="1"/>
</dbReference>
<evidence type="ECO:0000313" key="3">
    <source>
        <dbReference type="EMBL" id="SFQ44743.1"/>
    </source>
</evidence>
<dbReference type="EMBL" id="FOWW01000007">
    <property type="protein sequence ID" value="SFQ44743.1"/>
    <property type="molecule type" value="Genomic_DNA"/>
</dbReference>
<dbReference type="PROSITE" id="PS50975">
    <property type="entry name" value="ATP_GRASP"/>
    <property type="match status" value="1"/>
</dbReference>
<dbReference type="STRING" id="587909.SAMN05421810_107230"/>
<proteinExistence type="predicted"/>
<dbReference type="AlphaFoldDB" id="A0A1I5YKI4"/>
<dbReference type="InterPro" id="IPR011761">
    <property type="entry name" value="ATP-grasp"/>
</dbReference>
<name>A0A1I5YKI4_9PSEU</name>
<dbReference type="Gene3D" id="3.30.470.20">
    <property type="entry name" value="ATP-grasp fold, B domain"/>
    <property type="match status" value="1"/>
</dbReference>
<keyword evidence="4" id="KW-1185">Reference proteome</keyword>
<accession>A0A1I5YKI4</accession>
<sequence length="357" mass="39483">MPRILITGAGGSAAFNFRDALSLAPHRYEVVGTDVRPYHLELIDLAARYLVPPVTDPGYVDAVNRVIAEERIDFVHPQPDVEVGFLAEHRDRIEAPTFLPDAEAVALCHDKMAFNAHLRARGVSVPRAVAIDSAEDLRAALAELQRRHPRVWLRATRGAGSRASLPISSFYQGDAWIDYWRSFRGLDYGDFMASEFLPGAEFAWQSLWHRGELVTAQARERVEYVFGNLTPSGQSSSPSVARTVNRADVNEIGTAAVRAVSAEPHGVYCVDMKADADDVPMVTEINVGRFFTTSNFFAHAGLNMPDMYVQLGLGNTLPDPPPRYDPLPDDLYWVRMIDMGFRLVKGGEWAASALAGR</sequence>
<dbReference type="InterPro" id="IPR048764">
    <property type="entry name" value="PylC_N"/>
</dbReference>
<dbReference type="RefSeq" id="WP_092532777.1">
    <property type="nucleotide sequence ID" value="NZ_FOWW01000007.1"/>
</dbReference>
<gene>
    <name evidence="3" type="ORF">SAMN05421810_107230</name>
</gene>
<dbReference type="OrthoDB" id="24041at2"/>
<evidence type="ECO:0000313" key="4">
    <source>
        <dbReference type="Proteomes" id="UP000198727"/>
    </source>
</evidence>
<dbReference type="Proteomes" id="UP000198727">
    <property type="component" value="Unassembled WGS sequence"/>
</dbReference>
<dbReference type="Pfam" id="PF21360">
    <property type="entry name" value="PylC-like_N"/>
    <property type="match status" value="1"/>
</dbReference>
<dbReference type="GO" id="GO:0046872">
    <property type="term" value="F:metal ion binding"/>
    <property type="evidence" value="ECO:0007669"/>
    <property type="project" value="InterPro"/>
</dbReference>
<dbReference type="GO" id="GO:0005524">
    <property type="term" value="F:ATP binding"/>
    <property type="evidence" value="ECO:0007669"/>
    <property type="project" value="UniProtKB-UniRule"/>
</dbReference>
<evidence type="ECO:0000259" key="2">
    <source>
        <dbReference type="PROSITE" id="PS50975"/>
    </source>
</evidence>
<organism evidence="3 4">
    <name type="scientific">Amycolatopsis arida</name>
    <dbReference type="NCBI Taxonomy" id="587909"/>
    <lineage>
        <taxon>Bacteria</taxon>
        <taxon>Bacillati</taxon>
        <taxon>Actinomycetota</taxon>
        <taxon>Actinomycetes</taxon>
        <taxon>Pseudonocardiales</taxon>
        <taxon>Pseudonocardiaceae</taxon>
        <taxon>Amycolatopsis</taxon>
    </lineage>
</organism>